<organism evidence="2 3">
    <name type="scientific">Aspergillus sclerotialis</name>
    <dbReference type="NCBI Taxonomy" id="2070753"/>
    <lineage>
        <taxon>Eukaryota</taxon>
        <taxon>Fungi</taxon>
        <taxon>Dikarya</taxon>
        <taxon>Ascomycota</taxon>
        <taxon>Pezizomycotina</taxon>
        <taxon>Eurotiomycetes</taxon>
        <taxon>Eurotiomycetidae</taxon>
        <taxon>Eurotiales</taxon>
        <taxon>Aspergillaceae</taxon>
        <taxon>Aspergillus</taxon>
        <taxon>Aspergillus subgen. Polypaecilum</taxon>
    </lineage>
</organism>
<proteinExistence type="predicted"/>
<sequence>MTKEKEALVTEIDKLHQQNAELSEKVGKQQDLLLQAREDADKDSELHQKEIEELCSEIKSLTVPTKYYDDEHFSDLLSGRSEKLWDWVETHFEDTEELAELGAVLPRGYPSTARHFRIWIKATVARFINNNIFGQAFYGIHARHAEQLGVLEKYVDASCSENTLQHWRLATVLALSKYAAAPETDARQMTLIPIVTDMEARFAKYSTTDQGTRMKELHDILFECVGIKRAVCVQKGQYRFQASSTGTEYDPSSMFSVGEDGEGNVGLSLWPALLKLSGDSGQWQAVLREEVYTMTPEMMSPVVQ</sequence>
<accession>A0A3A2ZWF4</accession>
<name>A0A3A2ZWF4_9EURO</name>
<reference evidence="3" key="1">
    <citation type="submission" date="2017-02" db="EMBL/GenBank/DDBJ databases">
        <authorList>
            <person name="Tafer H."/>
            <person name="Lopandic K."/>
        </authorList>
    </citation>
    <scope>NUCLEOTIDE SEQUENCE [LARGE SCALE GENOMIC DNA]</scope>
    <source>
        <strain evidence="3">CBS 366.77</strain>
    </source>
</reference>
<gene>
    <name evidence="2" type="ORF">PHISCL_00212</name>
</gene>
<dbReference type="EMBL" id="MVGC01000003">
    <property type="protein sequence ID" value="RJE27478.1"/>
    <property type="molecule type" value="Genomic_DNA"/>
</dbReference>
<evidence type="ECO:0000313" key="2">
    <source>
        <dbReference type="EMBL" id="RJE27478.1"/>
    </source>
</evidence>
<keyword evidence="3" id="KW-1185">Reference proteome</keyword>
<evidence type="ECO:0000256" key="1">
    <source>
        <dbReference type="SAM" id="Coils"/>
    </source>
</evidence>
<dbReference type="AlphaFoldDB" id="A0A3A2ZWF4"/>
<keyword evidence="1" id="KW-0175">Coiled coil</keyword>
<dbReference type="Proteomes" id="UP000266188">
    <property type="component" value="Unassembled WGS sequence"/>
</dbReference>
<protein>
    <submittedName>
        <fullName evidence="2">Uncharacterized protein</fullName>
    </submittedName>
</protein>
<feature type="coiled-coil region" evidence="1">
    <location>
        <begin position="5"/>
        <end position="57"/>
    </location>
</feature>
<evidence type="ECO:0000313" key="3">
    <source>
        <dbReference type="Proteomes" id="UP000266188"/>
    </source>
</evidence>
<comment type="caution">
    <text evidence="2">The sequence shown here is derived from an EMBL/GenBank/DDBJ whole genome shotgun (WGS) entry which is preliminary data.</text>
</comment>
<dbReference type="OrthoDB" id="4501024at2759"/>